<evidence type="ECO:0000313" key="2">
    <source>
        <dbReference type="Proteomes" id="UP001364617"/>
    </source>
</evidence>
<evidence type="ECO:0000313" key="1">
    <source>
        <dbReference type="EMBL" id="KAK7141170.1"/>
    </source>
</evidence>
<accession>A0AAN9CNA6</accession>
<comment type="caution">
    <text evidence="1">The sequence shown here is derived from an EMBL/GenBank/DDBJ whole genome shotgun (WGS) entry which is preliminary data.</text>
</comment>
<gene>
    <name evidence="1" type="ORF">R3I93_015354</name>
</gene>
<sequence>MKGFSELKLPCVPKRHHYLYCHTRCVSPTYDARAAAYCLPALVTLEAIEPKGIPGCCVDPFRVKLLTGL</sequence>
<name>A0AAN9CNA6_9TELE</name>
<protein>
    <submittedName>
        <fullName evidence="1">Uncharacterized protein</fullName>
    </submittedName>
</protein>
<proteinExistence type="predicted"/>
<keyword evidence="2" id="KW-1185">Reference proteome</keyword>
<organism evidence="1 2">
    <name type="scientific">Phoxinus phoxinus</name>
    <name type="common">Eurasian minnow</name>
    <dbReference type="NCBI Taxonomy" id="58324"/>
    <lineage>
        <taxon>Eukaryota</taxon>
        <taxon>Metazoa</taxon>
        <taxon>Chordata</taxon>
        <taxon>Craniata</taxon>
        <taxon>Vertebrata</taxon>
        <taxon>Euteleostomi</taxon>
        <taxon>Actinopterygii</taxon>
        <taxon>Neopterygii</taxon>
        <taxon>Teleostei</taxon>
        <taxon>Ostariophysi</taxon>
        <taxon>Cypriniformes</taxon>
        <taxon>Leuciscidae</taxon>
        <taxon>Phoxininae</taxon>
        <taxon>Phoxinus</taxon>
    </lineage>
</organism>
<reference evidence="1 2" key="1">
    <citation type="submission" date="2024-02" db="EMBL/GenBank/DDBJ databases">
        <title>Chromosome-level genome assembly of the Eurasian Minnow (Phoxinus phoxinus).</title>
        <authorList>
            <person name="Oriowo T.O."/>
            <person name="Martin S."/>
            <person name="Stange M."/>
            <person name="Chrysostomakis Y."/>
            <person name="Brown T."/>
            <person name="Winkler S."/>
            <person name="Kukowka S."/>
            <person name="Myers E.W."/>
            <person name="Bohne A."/>
        </authorList>
    </citation>
    <scope>NUCLEOTIDE SEQUENCE [LARGE SCALE GENOMIC DNA]</scope>
    <source>
        <strain evidence="1">ZFMK-TIS-60720</strain>
        <tissue evidence="1">Whole Organism</tissue>
    </source>
</reference>
<dbReference type="Proteomes" id="UP001364617">
    <property type="component" value="Unassembled WGS sequence"/>
</dbReference>
<dbReference type="AlphaFoldDB" id="A0AAN9CNA6"/>
<dbReference type="EMBL" id="JAYKXH010000016">
    <property type="protein sequence ID" value="KAK7141170.1"/>
    <property type="molecule type" value="Genomic_DNA"/>
</dbReference>